<organism evidence="1">
    <name type="scientific">Fagus sylvatica</name>
    <name type="common">Beechnut</name>
    <dbReference type="NCBI Taxonomy" id="28930"/>
    <lineage>
        <taxon>Eukaryota</taxon>
        <taxon>Viridiplantae</taxon>
        <taxon>Streptophyta</taxon>
        <taxon>Embryophyta</taxon>
        <taxon>Tracheophyta</taxon>
        <taxon>Spermatophyta</taxon>
        <taxon>Magnoliopsida</taxon>
        <taxon>eudicotyledons</taxon>
        <taxon>Gunneridae</taxon>
        <taxon>Pentapetalae</taxon>
        <taxon>rosids</taxon>
        <taxon>fabids</taxon>
        <taxon>Fagales</taxon>
        <taxon>Fagaceae</taxon>
        <taxon>Fagus</taxon>
    </lineage>
</organism>
<dbReference type="AlphaFoldDB" id="A0A2N9FVS5"/>
<gene>
    <name evidence="1" type="ORF">FSB_LOCUS19220</name>
</gene>
<evidence type="ECO:0000313" key="1">
    <source>
        <dbReference type="EMBL" id="SPC91338.1"/>
    </source>
</evidence>
<name>A0A2N9FVS5_FAGSY</name>
<reference evidence="1" key="1">
    <citation type="submission" date="2018-02" db="EMBL/GenBank/DDBJ databases">
        <authorList>
            <person name="Cohen D.B."/>
            <person name="Kent A.D."/>
        </authorList>
    </citation>
    <scope>NUCLEOTIDE SEQUENCE</scope>
</reference>
<proteinExistence type="predicted"/>
<sequence>MVKALSARVFIRVFEVCRSLVLIPPNGLPCKKVAEMAAIRIHVPSKLSFYLWLELCPSRESAVAPFPRLLCRKALATVVGTRCESAVPRKG</sequence>
<dbReference type="EMBL" id="OIVN01001220">
    <property type="protein sequence ID" value="SPC91338.1"/>
    <property type="molecule type" value="Genomic_DNA"/>
</dbReference>
<protein>
    <submittedName>
        <fullName evidence="1">Uncharacterized protein</fullName>
    </submittedName>
</protein>
<accession>A0A2N9FVS5</accession>